<feature type="region of interest" description="Disordered" evidence="1">
    <location>
        <begin position="398"/>
        <end position="421"/>
    </location>
</feature>
<dbReference type="PANTHER" id="PTHR46928">
    <property type="entry name" value="MESENCHYME-SPECIFIC CELL SURFACE GLYCOPROTEIN"/>
    <property type="match status" value="1"/>
</dbReference>
<feature type="compositionally biased region" description="Basic and acidic residues" evidence="1">
    <location>
        <begin position="400"/>
        <end position="415"/>
    </location>
</feature>
<reference evidence="4 5" key="1">
    <citation type="submission" date="2019-04" db="EMBL/GenBank/DDBJ databases">
        <title>Herbidospora sp. NEAU-GS14.nov., a novel actinomycete isolated from soil.</title>
        <authorList>
            <person name="Han L."/>
        </authorList>
    </citation>
    <scope>NUCLEOTIDE SEQUENCE [LARGE SCALE GENOMIC DNA]</scope>
    <source>
        <strain evidence="4 5">NEAU-GS14</strain>
    </source>
</reference>
<evidence type="ECO:0000313" key="4">
    <source>
        <dbReference type="EMBL" id="TKK85651.1"/>
    </source>
</evidence>
<evidence type="ECO:0000313" key="5">
    <source>
        <dbReference type="Proteomes" id="UP000308705"/>
    </source>
</evidence>
<comment type="caution">
    <text evidence="4">The sequence shown here is derived from an EMBL/GenBank/DDBJ whole genome shotgun (WGS) entry which is preliminary data.</text>
</comment>
<gene>
    <name evidence="4" type="ORF">FDA94_25000</name>
</gene>
<dbReference type="Proteomes" id="UP000308705">
    <property type="component" value="Unassembled WGS sequence"/>
</dbReference>
<feature type="signal peptide" evidence="2">
    <location>
        <begin position="1"/>
        <end position="24"/>
    </location>
</feature>
<evidence type="ECO:0000256" key="2">
    <source>
        <dbReference type="SAM" id="SignalP"/>
    </source>
</evidence>
<feature type="chain" id="PRO_5020975107" evidence="2">
    <location>
        <begin position="25"/>
        <end position="510"/>
    </location>
</feature>
<dbReference type="InterPro" id="IPR055188">
    <property type="entry name" value="Choice_anch_I"/>
</dbReference>
<dbReference type="Gene3D" id="2.130.10.10">
    <property type="entry name" value="YVTN repeat-like/Quinoprotein amine dehydrogenase"/>
    <property type="match status" value="1"/>
</dbReference>
<dbReference type="Pfam" id="PF22494">
    <property type="entry name" value="choice_anch_I"/>
    <property type="match status" value="1"/>
</dbReference>
<keyword evidence="5" id="KW-1185">Reference proteome</keyword>
<dbReference type="InterPro" id="IPR052956">
    <property type="entry name" value="Mesenchyme-surface_protein"/>
</dbReference>
<dbReference type="SUPFAM" id="SSF50974">
    <property type="entry name" value="Nitrous oxide reductase, N-terminal domain"/>
    <property type="match status" value="1"/>
</dbReference>
<dbReference type="RefSeq" id="WP_137249515.1">
    <property type="nucleotide sequence ID" value="NZ_SZQA01000026.1"/>
</dbReference>
<feature type="domain" description="Choice-of-anchor I" evidence="3">
    <location>
        <begin position="34"/>
        <end position="509"/>
    </location>
</feature>
<dbReference type="EMBL" id="SZQA01000026">
    <property type="protein sequence ID" value="TKK85651.1"/>
    <property type="molecule type" value="Genomic_DNA"/>
</dbReference>
<organism evidence="4 5">
    <name type="scientific">Herbidospora galbida</name>
    <dbReference type="NCBI Taxonomy" id="2575442"/>
    <lineage>
        <taxon>Bacteria</taxon>
        <taxon>Bacillati</taxon>
        <taxon>Actinomycetota</taxon>
        <taxon>Actinomycetes</taxon>
        <taxon>Streptosporangiales</taxon>
        <taxon>Streptosporangiaceae</taxon>
        <taxon>Herbidospora</taxon>
    </lineage>
</organism>
<dbReference type="AlphaFoldDB" id="A0A4U3M9P2"/>
<accession>A0A4U3M9P2</accession>
<proteinExistence type="predicted"/>
<protein>
    <submittedName>
        <fullName evidence="4">Alkaline phosphatase</fullName>
    </submittedName>
</protein>
<dbReference type="InterPro" id="IPR011045">
    <property type="entry name" value="N2O_reductase_N"/>
</dbReference>
<dbReference type="PANTHER" id="PTHR46928:SF1">
    <property type="entry name" value="MESENCHYME-SPECIFIC CELL SURFACE GLYCOPROTEIN"/>
    <property type="match status" value="1"/>
</dbReference>
<evidence type="ECO:0000259" key="3">
    <source>
        <dbReference type="Pfam" id="PF22494"/>
    </source>
</evidence>
<name>A0A4U3M9P2_9ACTN</name>
<dbReference type="OrthoDB" id="1016457at2"/>
<dbReference type="InterPro" id="IPR015943">
    <property type="entry name" value="WD40/YVTN_repeat-like_dom_sf"/>
</dbReference>
<dbReference type="NCBIfam" id="NF038117">
    <property type="entry name" value="choice_anch_I"/>
    <property type="match status" value="1"/>
</dbReference>
<sequence>MHNRTLLVTGALVAGLLAATPAAATPHKGITLQFLGRYTTGAFDAGASEITAYDAKTRRVFVVNAQDGTVDVLDIRDPRAPRKVGTLQTPGANSVAVKNGVIAVAQQAGDKTRPGTVGLFSTTDLRRLRSVTVGALPDMLTFTPDGSTVLVANEGEPAGYCDGDVDPEGSISIVDVRRGSVKTADFRKYVGREDRLRAQGVRIYGPKANAAQDFEPEYITTDRHGRTAWVSLQENNAFAIVDLRSGRVEDVVPLGLKDHARPGNGLDASDKDGKINIVPRPVKGMYQPDALASYQSRGRTYIVAANEGDARDWECFAEEVRVKDLKTTLPDALKADAELGRLTVTSTSPKNAEGVTTELHAIGARSISIRDAGGRLVWDSGDQIEQLVAKELPAEFNADQENKTFDSRSDNKGPEPEGVAVGDVKGRTYAFAGLERVGGVVAFDVTDPRHPTLADYVNSRNFAGDVEAGTGGDSGPEGVLFVPASDSPTRKPLLVVGHEISGTTAIYEIR</sequence>
<evidence type="ECO:0000256" key="1">
    <source>
        <dbReference type="SAM" id="MobiDB-lite"/>
    </source>
</evidence>
<keyword evidence="2" id="KW-0732">Signal</keyword>